<organism evidence="1 2">
    <name type="scientific">Temnothorax longispinosus</name>
    <dbReference type="NCBI Taxonomy" id="300112"/>
    <lineage>
        <taxon>Eukaryota</taxon>
        <taxon>Metazoa</taxon>
        <taxon>Ecdysozoa</taxon>
        <taxon>Arthropoda</taxon>
        <taxon>Hexapoda</taxon>
        <taxon>Insecta</taxon>
        <taxon>Pterygota</taxon>
        <taxon>Neoptera</taxon>
        <taxon>Endopterygota</taxon>
        <taxon>Hymenoptera</taxon>
        <taxon>Apocrita</taxon>
        <taxon>Aculeata</taxon>
        <taxon>Formicoidea</taxon>
        <taxon>Formicidae</taxon>
        <taxon>Myrmicinae</taxon>
        <taxon>Temnothorax</taxon>
    </lineage>
</organism>
<sequence>MAPRSCHVTFSEVRSGLNLCRIAASFIHLARSLRTAAWPVAERLVKHNEHALSAAVSRTDITLNSYLKYNCFSPRLPWLLDLPKNQKGYRDCRDITATHLLHHNHLVVIECKKRMCTRQSFTLPRPADERRSPEVDRSELGSTPFRCPVGSCEIFVVCAVSVTARRARSLSQALVAG</sequence>
<comment type="caution">
    <text evidence="1">The sequence shown here is derived from an EMBL/GenBank/DDBJ whole genome shotgun (WGS) entry which is preliminary data.</text>
</comment>
<reference evidence="1 2" key="1">
    <citation type="journal article" date="2019" name="Philos. Trans. R. Soc. Lond., B, Biol. Sci.">
        <title>Ant behaviour and brain gene expression of defending hosts depend on the ecological success of the intruding social parasite.</title>
        <authorList>
            <person name="Kaur R."/>
            <person name="Stoldt M."/>
            <person name="Jongepier E."/>
            <person name="Feldmeyer B."/>
            <person name="Menzel F."/>
            <person name="Bornberg-Bauer E."/>
            <person name="Foitzik S."/>
        </authorList>
    </citation>
    <scope>NUCLEOTIDE SEQUENCE [LARGE SCALE GENOMIC DNA]</scope>
    <source>
        <tissue evidence="1">Whole body</tissue>
    </source>
</reference>
<evidence type="ECO:0000313" key="1">
    <source>
        <dbReference type="EMBL" id="TGZ54558.1"/>
    </source>
</evidence>
<name>A0A4S2L296_9HYME</name>
<protein>
    <submittedName>
        <fullName evidence="1">Uncharacterized protein</fullName>
    </submittedName>
</protein>
<accession>A0A4S2L296</accession>
<gene>
    <name evidence="1" type="ORF">DBV15_04604</name>
</gene>
<keyword evidence="2" id="KW-1185">Reference proteome</keyword>
<proteinExistence type="predicted"/>
<dbReference type="EMBL" id="QBLH01000651">
    <property type="protein sequence ID" value="TGZ54558.1"/>
    <property type="molecule type" value="Genomic_DNA"/>
</dbReference>
<dbReference type="Proteomes" id="UP000310200">
    <property type="component" value="Unassembled WGS sequence"/>
</dbReference>
<evidence type="ECO:0000313" key="2">
    <source>
        <dbReference type="Proteomes" id="UP000310200"/>
    </source>
</evidence>
<dbReference type="AlphaFoldDB" id="A0A4S2L296"/>